<dbReference type="SUPFAM" id="SSF53800">
    <property type="entry name" value="Chelatase"/>
    <property type="match status" value="1"/>
</dbReference>
<dbReference type="AlphaFoldDB" id="A0A831ZZ13"/>
<protein>
    <submittedName>
        <fullName evidence="3">Sirohydrochlorin cobaltochelatase</fullName>
    </submittedName>
</protein>
<comment type="caution">
    <text evidence="3">The sequence shown here is derived from an EMBL/GenBank/DDBJ whole genome shotgun (WGS) entry which is preliminary data.</text>
</comment>
<accession>A0A831ZZ13</accession>
<evidence type="ECO:0000256" key="1">
    <source>
        <dbReference type="PIRSR" id="PIRSR033579-1"/>
    </source>
</evidence>
<gene>
    <name evidence="3" type="ORF">ENS06_04805</name>
</gene>
<dbReference type="GO" id="GO:0019251">
    <property type="term" value="P:anaerobic cobalamin biosynthetic process"/>
    <property type="evidence" value="ECO:0007669"/>
    <property type="project" value="InterPro"/>
</dbReference>
<dbReference type="Gene3D" id="3.40.50.1400">
    <property type="match status" value="2"/>
</dbReference>
<dbReference type="PIRSF" id="PIRSF033579">
    <property type="entry name" value="Anaer_Co_chel"/>
    <property type="match status" value="1"/>
</dbReference>
<dbReference type="CDD" id="cd03412">
    <property type="entry name" value="CbiK_N"/>
    <property type="match status" value="1"/>
</dbReference>
<sequence length="305" mass="33278">MFGRLEKHPAVFLGVFVLWAVLCGGFGVEKALAKHGAAQEAKRAILVVAFGTSVPEAQKAYDAIDKRLGEAFPGVERRWAYTSGIIRKKLRSQGTAVDSPETALAKLMEDGFTHVAVLSLHVIPGAEFHDLYMNARLFTQMSGGFKKVTFAMPLLSSSEDMADVARAVTAAVPRERRPDEAVVFMGHGSEHHPADAFYTAMDALFQKQDRNLFLATVDGSPRFEDVLPVLESRKITKAYLIPFMVVAGDHARNDMAGDEADSWKSRLAAKGIAAVPVFRGMGEIPDVVDVWIRHLRSAVEALGTP</sequence>
<feature type="active site" description="Proton acceptor" evidence="1">
    <location>
        <position position="187"/>
    </location>
</feature>
<evidence type="ECO:0000256" key="2">
    <source>
        <dbReference type="PIRSR" id="PIRSR033579-3"/>
    </source>
</evidence>
<organism evidence="3">
    <name type="scientific">Desulfacinum infernum</name>
    <dbReference type="NCBI Taxonomy" id="35837"/>
    <lineage>
        <taxon>Bacteria</taxon>
        <taxon>Pseudomonadati</taxon>
        <taxon>Thermodesulfobacteriota</taxon>
        <taxon>Syntrophobacteria</taxon>
        <taxon>Syntrophobacterales</taxon>
        <taxon>Syntrophobacteraceae</taxon>
        <taxon>Desulfacinum</taxon>
    </lineage>
</organism>
<proteinExistence type="predicted"/>
<dbReference type="EMBL" id="DSTK01000013">
    <property type="protein sequence ID" value="HFK96628.1"/>
    <property type="molecule type" value="Genomic_DNA"/>
</dbReference>
<dbReference type="GO" id="GO:0016852">
    <property type="term" value="F:sirohydrochlorin cobaltochelatase activity"/>
    <property type="evidence" value="ECO:0007669"/>
    <property type="project" value="InterPro"/>
</dbReference>
<dbReference type="InterPro" id="IPR010388">
    <property type="entry name" value="Anaerobic_Co-chelatase"/>
</dbReference>
<name>A0A831ZZ13_9BACT</name>
<dbReference type="GO" id="GO:0046872">
    <property type="term" value="F:metal ion binding"/>
    <property type="evidence" value="ECO:0007669"/>
    <property type="project" value="UniProtKB-KW"/>
</dbReference>
<feature type="binding site" evidence="2">
    <location>
        <position position="250"/>
    </location>
    <ligand>
        <name>Co(2+)</name>
        <dbReference type="ChEBI" id="CHEBI:48828"/>
    </ligand>
</feature>
<reference evidence="3" key="1">
    <citation type="journal article" date="2020" name="mSystems">
        <title>Genome- and Community-Level Interaction Insights into Carbon Utilization and Element Cycling Functions of Hydrothermarchaeota in Hydrothermal Sediment.</title>
        <authorList>
            <person name="Zhou Z."/>
            <person name="Liu Y."/>
            <person name="Xu W."/>
            <person name="Pan J."/>
            <person name="Luo Z.H."/>
            <person name="Li M."/>
        </authorList>
    </citation>
    <scope>NUCLEOTIDE SEQUENCE [LARGE SCALE GENOMIC DNA]</scope>
    <source>
        <strain evidence="3">SpSt-456</strain>
    </source>
</reference>
<keyword evidence="2" id="KW-0479">Metal-binding</keyword>
<dbReference type="CDD" id="cd03413">
    <property type="entry name" value="CbiK_C"/>
    <property type="match status" value="1"/>
</dbReference>
<evidence type="ECO:0000313" key="3">
    <source>
        <dbReference type="EMBL" id="HFK96628.1"/>
    </source>
</evidence>
<dbReference type="Pfam" id="PF06180">
    <property type="entry name" value="CbiK"/>
    <property type="match status" value="1"/>
</dbReference>
<feature type="binding site" evidence="2">
    <location>
        <position position="187"/>
    </location>
    <ligand>
        <name>Co(2+)</name>
        <dbReference type="ChEBI" id="CHEBI:48828"/>
    </ligand>
</feature>
<keyword evidence="2" id="KW-0170">Cobalt</keyword>